<dbReference type="Pfam" id="PF00005">
    <property type="entry name" value="ABC_tran"/>
    <property type="match status" value="1"/>
</dbReference>
<organism evidence="11 12">
    <name type="scientific">Streptomyces buecherae</name>
    <dbReference type="NCBI Taxonomy" id="2763006"/>
    <lineage>
        <taxon>Bacteria</taxon>
        <taxon>Bacillati</taxon>
        <taxon>Actinomycetota</taxon>
        <taxon>Actinomycetes</taxon>
        <taxon>Kitasatosporales</taxon>
        <taxon>Streptomycetaceae</taxon>
        <taxon>Streptomyces</taxon>
    </lineage>
</organism>
<dbReference type="EMBL" id="CP054929">
    <property type="protein sequence ID" value="QKW53655.1"/>
    <property type="molecule type" value="Genomic_DNA"/>
</dbReference>
<dbReference type="InterPro" id="IPR011527">
    <property type="entry name" value="ABC1_TM_dom"/>
</dbReference>
<evidence type="ECO:0000256" key="6">
    <source>
        <dbReference type="ARBA" id="ARBA00023136"/>
    </source>
</evidence>
<feature type="transmembrane region" description="Helical" evidence="8">
    <location>
        <begin position="66"/>
        <end position="84"/>
    </location>
</feature>
<evidence type="ECO:0000256" key="8">
    <source>
        <dbReference type="SAM" id="Phobius"/>
    </source>
</evidence>
<dbReference type="CDD" id="cd07346">
    <property type="entry name" value="ABC_6TM_exporters"/>
    <property type="match status" value="1"/>
</dbReference>
<dbReference type="PROSITE" id="PS50929">
    <property type="entry name" value="ABC_TM1F"/>
    <property type="match status" value="1"/>
</dbReference>
<evidence type="ECO:0000256" key="1">
    <source>
        <dbReference type="ARBA" id="ARBA00004651"/>
    </source>
</evidence>
<gene>
    <name evidence="11" type="ORF">HUT08_33535</name>
</gene>
<evidence type="ECO:0000313" key="12">
    <source>
        <dbReference type="Proteomes" id="UP000509303"/>
    </source>
</evidence>
<dbReference type="GO" id="GO:0015421">
    <property type="term" value="F:ABC-type oligopeptide transporter activity"/>
    <property type="evidence" value="ECO:0007669"/>
    <property type="project" value="TreeGrafter"/>
</dbReference>
<feature type="transmembrane region" description="Helical" evidence="8">
    <location>
        <begin position="146"/>
        <end position="163"/>
    </location>
</feature>
<keyword evidence="4 11" id="KW-0067">ATP-binding</keyword>
<dbReference type="Gene3D" id="1.20.1560.10">
    <property type="entry name" value="ABC transporter type 1, transmembrane domain"/>
    <property type="match status" value="1"/>
</dbReference>
<dbReference type="GO" id="GO:0005886">
    <property type="term" value="C:plasma membrane"/>
    <property type="evidence" value="ECO:0007669"/>
    <property type="project" value="UniProtKB-SubCell"/>
</dbReference>
<keyword evidence="5 8" id="KW-1133">Transmembrane helix</keyword>
<feature type="region of interest" description="Disordered" evidence="7">
    <location>
        <begin position="331"/>
        <end position="388"/>
    </location>
</feature>
<dbReference type="AlphaFoldDB" id="A0A7H8NGM4"/>
<feature type="compositionally biased region" description="Low complexity" evidence="7">
    <location>
        <begin position="332"/>
        <end position="344"/>
    </location>
</feature>
<keyword evidence="2 8" id="KW-0812">Transmembrane</keyword>
<evidence type="ECO:0000259" key="10">
    <source>
        <dbReference type="PROSITE" id="PS50929"/>
    </source>
</evidence>
<dbReference type="RefSeq" id="WP_176165360.1">
    <property type="nucleotide sequence ID" value="NZ_CP054929.1"/>
</dbReference>
<dbReference type="Pfam" id="PF00664">
    <property type="entry name" value="ABC_membrane"/>
    <property type="match status" value="1"/>
</dbReference>
<accession>A0A7H8NGM4</accession>
<evidence type="ECO:0000256" key="2">
    <source>
        <dbReference type="ARBA" id="ARBA00022692"/>
    </source>
</evidence>
<dbReference type="PANTHER" id="PTHR43394:SF1">
    <property type="entry name" value="ATP-BINDING CASSETTE SUB-FAMILY B MEMBER 10, MITOCHONDRIAL"/>
    <property type="match status" value="1"/>
</dbReference>
<dbReference type="Gene3D" id="3.40.50.300">
    <property type="entry name" value="P-loop containing nucleotide triphosphate hydrolases"/>
    <property type="match status" value="1"/>
</dbReference>
<feature type="transmembrane region" description="Helical" evidence="8">
    <location>
        <begin position="31"/>
        <end position="54"/>
    </location>
</feature>
<sequence length="614" mass="65965">MAEQPGLSETPDQTAVPRRAWPYLRSERRGIVLALVSSAAATACTVAVPAVIGAGVDQLIEDDRDGLLTAAGVLVGLVVVRLVLFRQSEIWLTAVGERVVRGLRELAVRRLAQAPLRFLEAHRSGDLLRRTTTEIADLANFVRSQLPEVLAVLGYLLFTTVLLLSYSPLLTLALLVVFVPGIVWVLRRFKRAAGPAFAAEAAAAGTVAATYRELVTAREMLQTNNGVGGWRQRFLADSEHRYQAARRTQKSLFVISLSRVVQGLTTVVLLLLGGWLAADGRISVGTVVVFILATRQLFDSATQASNLVGQLQLTKVGLARLLDLLTMTTPHATEPAPDAAPSEAAHPREPTDAPPKRAPTDEATPPDRPRQTVRGTAPASSTTPERGDLEVRDVRYSYVADAEVLHGLSLSVPAGDRVALIGPTGAGKTTLAKLITGLYAPDAGSVSYAGVDLRALPPGELRRRIVLVPQRVHLISGTLQDNLALVPRRPTDDEVRQAVARLDLEDWVAGLPDGLATRLGGGEGRLSAGEVQLIGLVRAALVDPAVLVLDEATADIDPRTAHKLETAIDVLRTDRTLIVIAHRETTIERLPRVIRLEHGGLDPLPAPRIARSWT</sequence>
<evidence type="ECO:0000259" key="9">
    <source>
        <dbReference type="PROSITE" id="PS50893"/>
    </source>
</evidence>
<dbReference type="InterPro" id="IPR003439">
    <property type="entry name" value="ABC_transporter-like_ATP-bd"/>
</dbReference>
<protein>
    <submittedName>
        <fullName evidence="11">ABC transporter ATP-binding protein</fullName>
    </submittedName>
</protein>
<feature type="compositionally biased region" description="Basic and acidic residues" evidence="7">
    <location>
        <begin position="345"/>
        <end position="370"/>
    </location>
</feature>
<feature type="domain" description="ABC transporter" evidence="9">
    <location>
        <begin position="389"/>
        <end position="613"/>
    </location>
</feature>
<feature type="transmembrane region" description="Helical" evidence="8">
    <location>
        <begin position="251"/>
        <end position="276"/>
    </location>
</feature>
<keyword evidence="3" id="KW-0547">Nucleotide-binding</keyword>
<evidence type="ECO:0000256" key="3">
    <source>
        <dbReference type="ARBA" id="ARBA00022741"/>
    </source>
</evidence>
<dbReference type="Proteomes" id="UP000509303">
    <property type="component" value="Chromosome"/>
</dbReference>
<feature type="domain" description="ABC transmembrane type-1" evidence="10">
    <location>
        <begin position="32"/>
        <end position="313"/>
    </location>
</feature>
<dbReference type="InterPro" id="IPR036640">
    <property type="entry name" value="ABC1_TM_sf"/>
</dbReference>
<dbReference type="GO" id="GO:0005524">
    <property type="term" value="F:ATP binding"/>
    <property type="evidence" value="ECO:0007669"/>
    <property type="project" value="UniProtKB-KW"/>
</dbReference>
<evidence type="ECO:0000313" key="11">
    <source>
        <dbReference type="EMBL" id="QKW53655.1"/>
    </source>
</evidence>
<evidence type="ECO:0000256" key="7">
    <source>
        <dbReference type="SAM" id="MobiDB-lite"/>
    </source>
</evidence>
<comment type="subcellular location">
    <subcellularLocation>
        <location evidence="1">Cell membrane</location>
        <topology evidence="1">Multi-pass membrane protein</topology>
    </subcellularLocation>
</comment>
<dbReference type="InterPro" id="IPR027417">
    <property type="entry name" value="P-loop_NTPase"/>
</dbReference>
<keyword evidence="12" id="KW-1185">Reference proteome</keyword>
<dbReference type="InterPro" id="IPR003593">
    <property type="entry name" value="AAA+_ATPase"/>
</dbReference>
<dbReference type="PANTHER" id="PTHR43394">
    <property type="entry name" value="ATP-DEPENDENT PERMEASE MDL1, MITOCHONDRIAL"/>
    <property type="match status" value="1"/>
</dbReference>
<dbReference type="SUPFAM" id="SSF90123">
    <property type="entry name" value="ABC transporter transmembrane region"/>
    <property type="match status" value="1"/>
</dbReference>
<dbReference type="GO" id="GO:0016887">
    <property type="term" value="F:ATP hydrolysis activity"/>
    <property type="evidence" value="ECO:0007669"/>
    <property type="project" value="InterPro"/>
</dbReference>
<dbReference type="SUPFAM" id="SSF52540">
    <property type="entry name" value="P-loop containing nucleoside triphosphate hydrolases"/>
    <property type="match status" value="1"/>
</dbReference>
<dbReference type="PROSITE" id="PS50893">
    <property type="entry name" value="ABC_TRANSPORTER_2"/>
    <property type="match status" value="1"/>
</dbReference>
<reference evidence="11 12" key="1">
    <citation type="submission" date="2020-06" db="EMBL/GenBank/DDBJ databases">
        <title>Genome mining for natural products.</title>
        <authorList>
            <person name="Zhang B."/>
            <person name="Shi J."/>
            <person name="Ge H."/>
        </authorList>
    </citation>
    <scope>NUCLEOTIDE SEQUENCE [LARGE SCALE GENOMIC DNA]</scope>
    <source>
        <strain evidence="11 12">NA00687</strain>
    </source>
</reference>
<evidence type="ECO:0000256" key="4">
    <source>
        <dbReference type="ARBA" id="ARBA00022840"/>
    </source>
</evidence>
<name>A0A7H8NGM4_9ACTN</name>
<dbReference type="SMART" id="SM00382">
    <property type="entry name" value="AAA"/>
    <property type="match status" value="1"/>
</dbReference>
<feature type="transmembrane region" description="Helical" evidence="8">
    <location>
        <begin position="169"/>
        <end position="186"/>
    </location>
</feature>
<dbReference type="InterPro" id="IPR039421">
    <property type="entry name" value="Type_1_exporter"/>
</dbReference>
<keyword evidence="6 8" id="KW-0472">Membrane</keyword>
<proteinExistence type="predicted"/>
<evidence type="ECO:0000256" key="5">
    <source>
        <dbReference type="ARBA" id="ARBA00022989"/>
    </source>
</evidence>